<gene>
    <name evidence="1" type="ORF">H257_19355</name>
</gene>
<organism evidence="1">
    <name type="scientific">Aphanomyces astaci</name>
    <name type="common">Crayfish plague agent</name>
    <dbReference type="NCBI Taxonomy" id="112090"/>
    <lineage>
        <taxon>Eukaryota</taxon>
        <taxon>Sar</taxon>
        <taxon>Stramenopiles</taxon>
        <taxon>Oomycota</taxon>
        <taxon>Saprolegniomycetes</taxon>
        <taxon>Saprolegniales</taxon>
        <taxon>Verrucalvaceae</taxon>
        <taxon>Aphanomyces</taxon>
    </lineage>
</organism>
<dbReference type="STRING" id="112090.W4FAH9"/>
<accession>W4FAH9</accession>
<dbReference type="GeneID" id="20821351"/>
<dbReference type="OrthoDB" id="75956at2759"/>
<dbReference type="RefSeq" id="XP_009846803.1">
    <property type="nucleotide sequence ID" value="XM_009848501.1"/>
</dbReference>
<name>W4FAH9_APHAT</name>
<dbReference type="Pfam" id="PF14388">
    <property type="entry name" value="DUF4419"/>
    <property type="match status" value="1"/>
</dbReference>
<dbReference type="PANTHER" id="PTHR31252:SF11">
    <property type="entry name" value="DUF4419 DOMAIN-CONTAINING PROTEIN"/>
    <property type="match status" value="1"/>
</dbReference>
<evidence type="ECO:0000313" key="1">
    <source>
        <dbReference type="EMBL" id="ETV63713.1"/>
    </source>
</evidence>
<protein>
    <submittedName>
        <fullName evidence="1">Uncharacterized protein</fullName>
    </submittedName>
</protein>
<dbReference type="EMBL" id="KI913627">
    <property type="protein sequence ID" value="ETV63713.1"/>
    <property type="molecule type" value="Genomic_DNA"/>
</dbReference>
<sequence length="358" mass="39575">MATFVVSPVEANTYEYREWEKPQGKEGHAVTSRKEYKEEGCGEILQSSPNIHGASLIPSANGFVLGAVRAYNEHHHLVLRPDDVWLAIMTQFGLFVNGNAEAVRHSLVKHQEGTKELVVRAVGSLHTANYGRLATHLILKMKEHLVDPSLGEWVLPAFTTTTDHDRIVGSVVMMASMKKYFTYKMMLMCGLPSVTLLGTAADWEAIRCRVDKLATFGDVTTKWHALLAPVLDQFVAAAQNKPDVAFWQRICHTEGGGGSGPSFLSGWITVFSVFDVDGKWQGDERVIRSWGEETTCEFPVVDLDDVAPGYLTVDVTIDDNGVEHKSVMFAGQMSYTVVEGNSIQPTLSWAMALKESKQ</sequence>
<dbReference type="AlphaFoldDB" id="W4FAH9"/>
<reference evidence="1" key="1">
    <citation type="submission" date="2013-12" db="EMBL/GenBank/DDBJ databases">
        <title>The Genome Sequence of Aphanomyces astaci APO3.</title>
        <authorList>
            <consortium name="The Broad Institute Genomics Platform"/>
            <person name="Russ C."/>
            <person name="Tyler B."/>
            <person name="van West P."/>
            <person name="Dieguez-Uribeondo J."/>
            <person name="Young S.K."/>
            <person name="Zeng Q."/>
            <person name="Gargeya S."/>
            <person name="Fitzgerald M."/>
            <person name="Abouelleil A."/>
            <person name="Alvarado L."/>
            <person name="Chapman S.B."/>
            <person name="Gainer-Dewar J."/>
            <person name="Goldberg J."/>
            <person name="Griggs A."/>
            <person name="Gujja S."/>
            <person name="Hansen M."/>
            <person name="Howarth C."/>
            <person name="Imamovic A."/>
            <person name="Ireland A."/>
            <person name="Larimer J."/>
            <person name="McCowan C."/>
            <person name="Murphy C."/>
            <person name="Pearson M."/>
            <person name="Poon T.W."/>
            <person name="Priest M."/>
            <person name="Roberts A."/>
            <person name="Saif S."/>
            <person name="Shea T."/>
            <person name="Sykes S."/>
            <person name="Wortman J."/>
            <person name="Nusbaum C."/>
            <person name="Birren B."/>
        </authorList>
    </citation>
    <scope>NUCLEOTIDE SEQUENCE [LARGE SCALE GENOMIC DNA]</scope>
    <source>
        <strain evidence="1">APO3</strain>
    </source>
</reference>
<proteinExistence type="predicted"/>
<dbReference type="InterPro" id="IPR025533">
    <property type="entry name" value="DUF4419"/>
</dbReference>
<dbReference type="PANTHER" id="PTHR31252">
    <property type="entry name" value="DUF4419 DOMAIN-CONTAINING PROTEIN"/>
    <property type="match status" value="1"/>
</dbReference>
<dbReference type="VEuPathDB" id="FungiDB:H257_19355"/>